<dbReference type="Pfam" id="PF04773">
    <property type="entry name" value="FecR"/>
    <property type="match status" value="1"/>
</dbReference>
<dbReference type="PIRSF" id="PIRSF018266">
    <property type="entry name" value="FecR"/>
    <property type="match status" value="1"/>
</dbReference>
<dbReference type="AlphaFoldDB" id="A0A7W9FR34"/>
<dbReference type="Gene3D" id="2.60.120.1440">
    <property type="match status" value="1"/>
</dbReference>
<evidence type="ECO:0000313" key="4">
    <source>
        <dbReference type="Proteomes" id="UP000556201"/>
    </source>
</evidence>
<dbReference type="Proteomes" id="UP000556201">
    <property type="component" value="Unassembled WGS sequence"/>
</dbReference>
<keyword evidence="1" id="KW-1133">Transmembrane helix</keyword>
<dbReference type="InterPro" id="IPR012373">
    <property type="entry name" value="Ferrdict_sens_TM"/>
</dbReference>
<dbReference type="GO" id="GO:0016989">
    <property type="term" value="F:sigma factor antagonist activity"/>
    <property type="evidence" value="ECO:0007669"/>
    <property type="project" value="TreeGrafter"/>
</dbReference>
<proteinExistence type="predicted"/>
<dbReference type="RefSeq" id="WP_184277350.1">
    <property type="nucleotide sequence ID" value="NZ_JACHLJ010000001.1"/>
</dbReference>
<accession>A0A7W9FR34</accession>
<feature type="domain" description="FecR protein" evidence="2">
    <location>
        <begin position="102"/>
        <end position="194"/>
    </location>
</feature>
<keyword evidence="1 3" id="KW-0812">Transmembrane</keyword>
<keyword evidence="1" id="KW-0472">Membrane</keyword>
<evidence type="ECO:0000256" key="1">
    <source>
        <dbReference type="SAM" id="Phobius"/>
    </source>
</evidence>
<dbReference type="PANTHER" id="PTHR30273:SF2">
    <property type="entry name" value="PROTEIN FECR"/>
    <property type="match status" value="1"/>
</dbReference>
<reference evidence="3 4" key="1">
    <citation type="submission" date="2020-08" db="EMBL/GenBank/DDBJ databases">
        <title>Functional genomics of gut bacteria from endangered species of beetles.</title>
        <authorList>
            <person name="Carlos-Shanley C."/>
        </authorList>
    </citation>
    <scope>NUCLEOTIDE SEQUENCE [LARGE SCALE GENOMIC DNA]</scope>
    <source>
        <strain evidence="3 4">S00192</strain>
    </source>
</reference>
<protein>
    <submittedName>
        <fullName evidence="3">Transmembrane sensor</fullName>
    </submittedName>
</protein>
<dbReference type="InterPro" id="IPR006860">
    <property type="entry name" value="FecR"/>
</dbReference>
<gene>
    <name evidence="3" type="ORF">HNP47_000018</name>
</gene>
<comment type="caution">
    <text evidence="3">The sequence shown here is derived from an EMBL/GenBank/DDBJ whole genome shotgun (WGS) entry which is preliminary data.</text>
</comment>
<name>A0A7W9FR34_BREVE</name>
<evidence type="ECO:0000259" key="2">
    <source>
        <dbReference type="Pfam" id="PF04773"/>
    </source>
</evidence>
<feature type="transmembrane region" description="Helical" evidence="1">
    <location>
        <begin position="77"/>
        <end position="98"/>
    </location>
</feature>
<organism evidence="3 4">
    <name type="scientific">Brevundimonas vesicularis</name>
    <name type="common">Pseudomonas vesicularis</name>
    <dbReference type="NCBI Taxonomy" id="41276"/>
    <lineage>
        <taxon>Bacteria</taxon>
        <taxon>Pseudomonadati</taxon>
        <taxon>Pseudomonadota</taxon>
        <taxon>Alphaproteobacteria</taxon>
        <taxon>Caulobacterales</taxon>
        <taxon>Caulobacteraceae</taxon>
        <taxon>Brevundimonas</taxon>
    </lineage>
</organism>
<dbReference type="EMBL" id="JACHLJ010000001">
    <property type="protein sequence ID" value="MBB5770049.1"/>
    <property type="molecule type" value="Genomic_DNA"/>
</dbReference>
<dbReference type="PANTHER" id="PTHR30273">
    <property type="entry name" value="PERIPLASMIC SIGNAL SENSOR AND SIGMA FACTOR ACTIVATOR FECR-RELATED"/>
    <property type="match status" value="1"/>
</dbReference>
<sequence>MSREASTEIDAAAANWAARLDANAMSASDQAALDDWLAGDSRREGALWRARAVIGLMVNPAPEAEVYRAPAKPDRRILLGGMGLAAAVAAGLVLTPVLSRQRYRTLVGEIRRVPLVDGSMAAINTDTTLDIRFQKAERAVTLDQGEAWFQVAKDRARPFVVAAGDVRVQAVGTAFSVRRKSSGAEVRVTEGVVEVWSDKGAGKVRRRVSAGEQVFVSDQAGASSPVKRPLEMDRALSWREGQIVLDGDTIGAAAAEFNRYNNRKIVIVDPDLEGRTVVGWFRTNEPESFAQAVGVAHDASVKVGEQVIMLGGAG</sequence>
<evidence type="ECO:0000313" key="3">
    <source>
        <dbReference type="EMBL" id="MBB5770049.1"/>
    </source>
</evidence>